<protein>
    <submittedName>
        <fullName evidence="4">Uncharacterized protein</fullName>
    </submittedName>
</protein>
<dbReference type="PANTHER" id="PTHR12515:SF5">
    <property type="entry name" value="PROTEIN SMAUG"/>
    <property type="match status" value="1"/>
</dbReference>
<evidence type="ECO:0000256" key="1">
    <source>
        <dbReference type="ARBA" id="ARBA00004496"/>
    </source>
</evidence>
<dbReference type="PANTHER" id="PTHR12515">
    <property type="entry name" value="STERILE ALPHA MOTIF DOMAIN CONTAINING PROTEIN 4-RELATED"/>
    <property type="match status" value="1"/>
</dbReference>
<dbReference type="AlphaFoldDB" id="A0A182TBJ0"/>
<dbReference type="Gene3D" id="1.10.150.50">
    <property type="entry name" value="Transcription Factor, Ets-1"/>
    <property type="match status" value="1"/>
</dbReference>
<dbReference type="InterPro" id="IPR013761">
    <property type="entry name" value="SAM/pointed_sf"/>
</dbReference>
<keyword evidence="2" id="KW-0963">Cytoplasm</keyword>
<organism evidence="4 5">
    <name type="scientific">Anopheles maculatus</name>
    <dbReference type="NCBI Taxonomy" id="74869"/>
    <lineage>
        <taxon>Eukaryota</taxon>
        <taxon>Metazoa</taxon>
        <taxon>Ecdysozoa</taxon>
        <taxon>Arthropoda</taxon>
        <taxon>Hexapoda</taxon>
        <taxon>Insecta</taxon>
        <taxon>Pterygota</taxon>
        <taxon>Neoptera</taxon>
        <taxon>Endopterygota</taxon>
        <taxon>Diptera</taxon>
        <taxon>Nematocera</taxon>
        <taxon>Culicoidea</taxon>
        <taxon>Culicidae</taxon>
        <taxon>Anophelinae</taxon>
        <taxon>Anopheles</taxon>
        <taxon>Anopheles maculatus group</taxon>
    </lineage>
</organism>
<feature type="compositionally biased region" description="Polar residues" evidence="3">
    <location>
        <begin position="60"/>
        <end position="69"/>
    </location>
</feature>
<feature type="region of interest" description="Disordered" evidence="3">
    <location>
        <begin position="57"/>
        <end position="77"/>
    </location>
</feature>
<dbReference type="VEuPathDB" id="VectorBase:AMAM023515"/>
<evidence type="ECO:0000256" key="3">
    <source>
        <dbReference type="SAM" id="MobiDB-lite"/>
    </source>
</evidence>
<dbReference type="InterPro" id="IPR050897">
    <property type="entry name" value="SMAUG/VTS1_RNA-bind"/>
</dbReference>
<proteinExistence type="predicted"/>
<dbReference type="EnsemblMetazoa" id="AMAM023515-RA">
    <property type="protein sequence ID" value="AMAM023515-PA"/>
    <property type="gene ID" value="AMAM023515"/>
</dbReference>
<dbReference type="GO" id="GO:0000932">
    <property type="term" value="C:P-body"/>
    <property type="evidence" value="ECO:0007669"/>
    <property type="project" value="TreeGrafter"/>
</dbReference>
<dbReference type="Proteomes" id="UP000075901">
    <property type="component" value="Unassembled WGS sequence"/>
</dbReference>
<dbReference type="GO" id="GO:0003729">
    <property type="term" value="F:mRNA binding"/>
    <property type="evidence" value="ECO:0007669"/>
    <property type="project" value="TreeGrafter"/>
</dbReference>
<accession>A0A182TBJ0</accession>
<reference evidence="5" key="1">
    <citation type="submission" date="2013-09" db="EMBL/GenBank/DDBJ databases">
        <title>The Genome Sequence of Anopheles maculatus species B.</title>
        <authorList>
            <consortium name="The Broad Institute Genomics Platform"/>
            <person name="Neafsey D.E."/>
            <person name="Besansky N."/>
            <person name="Howell P."/>
            <person name="Walton C."/>
            <person name="Young S.K."/>
            <person name="Zeng Q."/>
            <person name="Gargeya S."/>
            <person name="Fitzgerald M."/>
            <person name="Haas B."/>
            <person name="Abouelleil A."/>
            <person name="Allen A.W."/>
            <person name="Alvarado L."/>
            <person name="Arachchi H.M."/>
            <person name="Berlin A.M."/>
            <person name="Chapman S.B."/>
            <person name="Gainer-Dewar J."/>
            <person name="Goldberg J."/>
            <person name="Griggs A."/>
            <person name="Gujja S."/>
            <person name="Hansen M."/>
            <person name="Howarth C."/>
            <person name="Imamovic A."/>
            <person name="Ireland A."/>
            <person name="Larimer J."/>
            <person name="McCowan C."/>
            <person name="Murphy C."/>
            <person name="Pearson M."/>
            <person name="Poon T.W."/>
            <person name="Priest M."/>
            <person name="Roberts A."/>
            <person name="Saif S."/>
            <person name="Shea T."/>
            <person name="Sisk P."/>
            <person name="Sykes S."/>
            <person name="Wortman J."/>
            <person name="Nusbaum C."/>
            <person name="Birren B."/>
        </authorList>
    </citation>
    <scope>NUCLEOTIDE SEQUENCE [LARGE SCALE GENOMIC DNA]</scope>
    <source>
        <strain evidence="5">maculatus3</strain>
    </source>
</reference>
<dbReference type="GO" id="GO:0000289">
    <property type="term" value="P:nuclear-transcribed mRNA poly(A) tail shortening"/>
    <property type="evidence" value="ECO:0007669"/>
    <property type="project" value="TreeGrafter"/>
</dbReference>
<reference evidence="4" key="2">
    <citation type="submission" date="2020-05" db="UniProtKB">
        <authorList>
            <consortium name="EnsemblMetazoa"/>
        </authorList>
    </citation>
    <scope>IDENTIFICATION</scope>
    <source>
        <strain evidence="4">maculatus3</strain>
    </source>
</reference>
<evidence type="ECO:0000313" key="4">
    <source>
        <dbReference type="EnsemblMetazoa" id="AMAM023515-PA"/>
    </source>
</evidence>
<evidence type="ECO:0000313" key="5">
    <source>
        <dbReference type="Proteomes" id="UP000075901"/>
    </source>
</evidence>
<comment type="subcellular location">
    <subcellularLocation>
        <location evidence="1">Cytoplasm</location>
    </subcellularLocation>
</comment>
<name>A0A182TBJ0_9DIPT</name>
<sequence>MAATESLLYDSTDDDHISFSKNGTEIFDYDCDFDNEDEFNYITRSAAAIRAAEAAAAPSPGTNNASTPAGSGVGPAHATGKKLVSFNSNVNDFLRVPLLTGYGQHNLLSHGASSIGGGGALLDLDLDGTLMKTRRSNSLTTPSTLSALGVGGELNAQQKQNNECLSAENLSNLQLLQNKPRSFSLTMESPRSSLASSGSDTQLDDYKQGSGLMKLYGGQPNIGMSSIAHWLKSLRLHKYVWLFSNLTYDKM</sequence>
<keyword evidence="5" id="KW-1185">Reference proteome</keyword>
<evidence type="ECO:0000256" key="2">
    <source>
        <dbReference type="ARBA" id="ARBA00022490"/>
    </source>
</evidence>